<feature type="transmembrane region" description="Helical" evidence="1">
    <location>
        <begin position="6"/>
        <end position="25"/>
    </location>
</feature>
<feature type="transmembrane region" description="Helical" evidence="1">
    <location>
        <begin position="103"/>
        <end position="125"/>
    </location>
</feature>
<feature type="transmembrane region" description="Helical" evidence="1">
    <location>
        <begin position="137"/>
        <end position="156"/>
    </location>
</feature>
<dbReference type="EMBL" id="BAAABL010000033">
    <property type="protein sequence ID" value="GAA0295752.1"/>
    <property type="molecule type" value="Genomic_DNA"/>
</dbReference>
<dbReference type="RefSeq" id="WP_211311550.1">
    <property type="nucleotide sequence ID" value="NZ_BAAABL010000033.1"/>
</dbReference>
<feature type="domain" description="Phosphatidic acid phosphatase type 2/haloperoxidase" evidence="2">
    <location>
        <begin position="131"/>
        <end position="257"/>
    </location>
</feature>
<sequence length="282" mass="31026">MTLVDVLVRVLAVVGALTLTGSIVIVGRPRLYTAAANTRRRTRSILPYLALLVGVLLVNKVARQVGPDVSWIIGWNITGTIFALEGGFVAWLQSFATPPLTAYFSAVYVYGYVFLLVFPLVAYFALADRRALRHLMLTYAINYSIGLILYVLFIAYGPRNLMPDMVQSLLYTSWPQSQLLTSQVNTNTNVFPSLHTSLSVSVAVLAHRTRAELPQWAPIAAVLALSVDVSTMYLGIHWGTDVVAGILLGVGSVLLASRLDKRIQTSELGLALDRRLVRLLRR</sequence>
<evidence type="ECO:0000259" key="2">
    <source>
        <dbReference type="SMART" id="SM00014"/>
    </source>
</evidence>
<gene>
    <name evidence="3" type="ORF">GCM10009066_07830</name>
</gene>
<evidence type="ECO:0000313" key="4">
    <source>
        <dbReference type="Proteomes" id="UP001500837"/>
    </source>
</evidence>
<evidence type="ECO:0000256" key="1">
    <source>
        <dbReference type="SAM" id="Phobius"/>
    </source>
</evidence>
<dbReference type="AlphaFoldDB" id="A0AAV3S4M7"/>
<accession>A0AAV3S4M7</accession>
<comment type="caution">
    <text evidence="3">The sequence shown here is derived from an EMBL/GenBank/DDBJ whole genome shotgun (WGS) entry which is preliminary data.</text>
</comment>
<protein>
    <recommendedName>
        <fullName evidence="2">Phosphatidic acid phosphatase type 2/haloperoxidase domain-containing protein</fullName>
    </recommendedName>
</protein>
<dbReference type="InterPro" id="IPR026841">
    <property type="entry name" value="Aur1/Ipt1"/>
</dbReference>
<keyword evidence="1" id="KW-0812">Transmembrane</keyword>
<reference evidence="3 4" key="1">
    <citation type="journal article" date="2019" name="Int. J. Syst. Evol. Microbiol.">
        <title>The Global Catalogue of Microorganisms (GCM) 10K type strain sequencing project: providing services to taxonomists for standard genome sequencing and annotation.</title>
        <authorList>
            <consortium name="The Broad Institute Genomics Platform"/>
            <consortium name="The Broad Institute Genome Sequencing Center for Infectious Disease"/>
            <person name="Wu L."/>
            <person name="Ma J."/>
        </authorList>
    </citation>
    <scope>NUCLEOTIDE SEQUENCE [LARGE SCALE GENOMIC DNA]</scope>
    <source>
        <strain evidence="3 4">JCM 16330</strain>
    </source>
</reference>
<dbReference type="Gene3D" id="1.20.144.10">
    <property type="entry name" value="Phosphatidic acid phosphatase type 2/haloperoxidase"/>
    <property type="match status" value="1"/>
</dbReference>
<keyword evidence="1" id="KW-0472">Membrane</keyword>
<dbReference type="InterPro" id="IPR036938">
    <property type="entry name" value="PAP2/HPO_sf"/>
</dbReference>
<dbReference type="InterPro" id="IPR000326">
    <property type="entry name" value="PAP2/HPO"/>
</dbReference>
<dbReference type="Proteomes" id="UP001500837">
    <property type="component" value="Unassembled WGS sequence"/>
</dbReference>
<dbReference type="SMART" id="SM00014">
    <property type="entry name" value="acidPPc"/>
    <property type="match status" value="1"/>
</dbReference>
<keyword evidence="4" id="KW-1185">Reference proteome</keyword>
<keyword evidence="1" id="KW-1133">Transmembrane helix</keyword>
<name>A0AAV3S4M7_9EURY</name>
<feature type="transmembrane region" description="Helical" evidence="1">
    <location>
        <begin position="69"/>
        <end position="91"/>
    </location>
</feature>
<proteinExistence type="predicted"/>
<feature type="transmembrane region" description="Helical" evidence="1">
    <location>
        <begin position="45"/>
        <end position="63"/>
    </location>
</feature>
<feature type="transmembrane region" description="Helical" evidence="1">
    <location>
        <begin position="242"/>
        <end position="259"/>
    </location>
</feature>
<dbReference type="SUPFAM" id="SSF48317">
    <property type="entry name" value="Acid phosphatase/Vanadium-dependent haloperoxidase"/>
    <property type="match status" value="1"/>
</dbReference>
<dbReference type="Pfam" id="PF14378">
    <property type="entry name" value="PAP2_3"/>
    <property type="match status" value="1"/>
</dbReference>
<dbReference type="GO" id="GO:0016020">
    <property type="term" value="C:membrane"/>
    <property type="evidence" value="ECO:0007669"/>
    <property type="project" value="UniProtKB-SubCell"/>
</dbReference>
<organism evidence="3 4">
    <name type="scientific">Halarchaeum salinum</name>
    <dbReference type="NCBI Taxonomy" id="489912"/>
    <lineage>
        <taxon>Archaea</taxon>
        <taxon>Methanobacteriati</taxon>
        <taxon>Methanobacteriota</taxon>
        <taxon>Stenosarchaea group</taxon>
        <taxon>Halobacteria</taxon>
        <taxon>Halobacteriales</taxon>
        <taxon>Halobacteriaceae</taxon>
    </lineage>
</organism>
<evidence type="ECO:0000313" key="3">
    <source>
        <dbReference type="EMBL" id="GAA0295752.1"/>
    </source>
</evidence>
<dbReference type="CDD" id="cd03386">
    <property type="entry name" value="PAP2_Aur1_like"/>
    <property type="match status" value="1"/>
</dbReference>